<evidence type="ECO:0000313" key="2">
    <source>
        <dbReference type="Proteomes" id="UP000019384"/>
    </source>
</evidence>
<accession>W6MNU0</accession>
<dbReference type="HOGENOM" id="CLU_1289280_0_0_1"/>
<dbReference type="RefSeq" id="XP_022460286.1">
    <property type="nucleotide sequence ID" value="XM_022600995.1"/>
</dbReference>
<dbReference type="EMBL" id="HG793129">
    <property type="protein sequence ID" value="CDK28296.1"/>
    <property type="molecule type" value="Genomic_DNA"/>
</dbReference>
<protein>
    <submittedName>
        <fullName evidence="1">Uncharacterized protein</fullName>
    </submittedName>
</protein>
<dbReference type="AlphaFoldDB" id="W6MNU0"/>
<reference evidence="1" key="2">
    <citation type="submission" date="2014-02" db="EMBL/GenBank/DDBJ databases">
        <title>Complete DNA sequence of /Kuraishia capsulata/ illustrates novel genomic features among budding yeasts (/Saccharomycotina/).</title>
        <authorList>
            <person name="Morales L."/>
            <person name="Noel B."/>
            <person name="Porcel B."/>
            <person name="Marcet-Houben M."/>
            <person name="Hullo M-F."/>
            <person name="Sacerdot C."/>
            <person name="Tekaia F."/>
            <person name="Leh-Louis V."/>
            <person name="Despons L."/>
            <person name="Khanna V."/>
            <person name="Aury J-M."/>
            <person name="Barbe V."/>
            <person name="Couloux A."/>
            <person name="Labadie K."/>
            <person name="Pelletier E."/>
            <person name="Souciet J-L."/>
            <person name="Boekhout T."/>
            <person name="Gabaldon T."/>
            <person name="Wincker P."/>
            <person name="Dujon B."/>
        </authorList>
    </citation>
    <scope>NUCLEOTIDE SEQUENCE</scope>
    <source>
        <strain evidence="1">CBS 1993</strain>
    </source>
</reference>
<evidence type="ECO:0000313" key="1">
    <source>
        <dbReference type="EMBL" id="CDK28296.1"/>
    </source>
</evidence>
<reference evidence="1" key="1">
    <citation type="submission" date="2013-12" db="EMBL/GenBank/DDBJ databases">
        <authorList>
            <person name="Genoscope - CEA"/>
        </authorList>
    </citation>
    <scope>NUCLEOTIDE SEQUENCE</scope>
    <source>
        <strain evidence="1">CBS 1993</strain>
    </source>
</reference>
<organism evidence="1 2">
    <name type="scientific">Kuraishia capsulata CBS 1993</name>
    <dbReference type="NCBI Taxonomy" id="1382522"/>
    <lineage>
        <taxon>Eukaryota</taxon>
        <taxon>Fungi</taxon>
        <taxon>Dikarya</taxon>
        <taxon>Ascomycota</taxon>
        <taxon>Saccharomycotina</taxon>
        <taxon>Pichiomycetes</taxon>
        <taxon>Pichiales</taxon>
        <taxon>Pichiaceae</taxon>
        <taxon>Kuraishia</taxon>
    </lineage>
</organism>
<proteinExistence type="predicted"/>
<dbReference type="Proteomes" id="UP000019384">
    <property type="component" value="Unassembled WGS sequence"/>
</dbReference>
<keyword evidence="2" id="KW-1185">Reference proteome</keyword>
<gene>
    <name evidence="1" type="ORF">KUCA_T00004278001</name>
</gene>
<dbReference type="OrthoDB" id="4083131at2759"/>
<dbReference type="GeneID" id="34521674"/>
<sequence>MLSFFRLGVSSKRPTVLDASTHKTATEFPPIVDLNILGKESQELKETVGSSKETRSRFSLWPSAKTAAPTIETAPALNPDTTKVIAMKAIGCNTDDEFIDIQVRKLSYAEAASLKLTESLTMKPSPSSKVAAAASAKAPNVVIDHDTELENSITDFELANELGNTRKFRDDLLAYEEMTANPEVDFEDALERENVVDHRFKKSIKRMKKRRGSNKK</sequence>
<name>W6MNU0_9ASCO</name>